<sequence length="215" mass="23254">MRNSIFACTGLLALGAIAAPNNGGNPWNGWGYSGNGRCMNDDQANKVANNFRDLIAAYTTTLANSVLTTTVHDYSDSVIELIDGGCPSGPIALGSATFDSRANFEMGQGGQPNITFELLNVWHNCETVTLRWRSPMPNPGPGPAPAVQEQVTGIVVLETVWNGWQSAQQFLINTIYSEFNSGAWLYDLEIFKPGNCTGASARRARSLPSYFARKK</sequence>
<reference evidence="3" key="1">
    <citation type="submission" date="2023-06" db="EMBL/GenBank/DDBJ databases">
        <title>Black Yeasts Isolated from many extreme environments.</title>
        <authorList>
            <person name="Coleine C."/>
            <person name="Stajich J.E."/>
            <person name="Selbmann L."/>
        </authorList>
    </citation>
    <scope>NUCLEOTIDE SEQUENCE</scope>
    <source>
        <strain evidence="3">CCFEE 5200</strain>
    </source>
</reference>
<gene>
    <name evidence="3" type="primary">BMT2_2</name>
    <name evidence="3" type="ORF">LTR91_007584</name>
</gene>
<dbReference type="EMBL" id="JAUJLE010000055">
    <property type="protein sequence ID" value="KAK0994516.1"/>
    <property type="molecule type" value="Genomic_DNA"/>
</dbReference>
<dbReference type="GO" id="GO:0032259">
    <property type="term" value="P:methylation"/>
    <property type="evidence" value="ECO:0007669"/>
    <property type="project" value="UniProtKB-KW"/>
</dbReference>
<protein>
    <submittedName>
        <fullName evidence="3">25S rRNA (Adenine2142-N1)-methyltransferase</fullName>
        <ecNumber evidence="3">2.1.1.286</ecNumber>
    </submittedName>
</protein>
<keyword evidence="1" id="KW-0732">Signal</keyword>
<proteinExistence type="predicted"/>
<evidence type="ECO:0000313" key="4">
    <source>
        <dbReference type="Proteomes" id="UP001175353"/>
    </source>
</evidence>
<keyword evidence="3" id="KW-0808">Transferase</keyword>
<feature type="signal peptide" evidence="1">
    <location>
        <begin position="1"/>
        <end position="23"/>
    </location>
</feature>
<dbReference type="Pfam" id="PF26534">
    <property type="entry name" value="NTF2_7"/>
    <property type="match status" value="1"/>
</dbReference>
<accession>A0AAN6KPV1</accession>
<dbReference type="EC" id="2.1.1.286" evidence="3"/>
<dbReference type="GO" id="GO:0008168">
    <property type="term" value="F:methyltransferase activity"/>
    <property type="evidence" value="ECO:0007669"/>
    <property type="project" value="UniProtKB-KW"/>
</dbReference>
<evidence type="ECO:0000313" key="3">
    <source>
        <dbReference type="EMBL" id="KAK0994516.1"/>
    </source>
</evidence>
<keyword evidence="4" id="KW-1185">Reference proteome</keyword>
<name>A0AAN6KPV1_9PEZI</name>
<comment type="caution">
    <text evidence="3">The sequence shown here is derived from an EMBL/GenBank/DDBJ whole genome shotgun (WGS) entry which is preliminary data.</text>
</comment>
<feature type="chain" id="PRO_5042908279" evidence="1">
    <location>
        <begin position="24"/>
        <end position="215"/>
    </location>
</feature>
<evidence type="ECO:0000259" key="2">
    <source>
        <dbReference type="Pfam" id="PF26534"/>
    </source>
</evidence>
<feature type="domain" description="NTF2-like" evidence="2">
    <location>
        <begin position="38"/>
        <end position="189"/>
    </location>
</feature>
<dbReference type="Proteomes" id="UP001175353">
    <property type="component" value="Unassembled WGS sequence"/>
</dbReference>
<dbReference type="AlphaFoldDB" id="A0AAN6KPV1"/>
<evidence type="ECO:0000256" key="1">
    <source>
        <dbReference type="SAM" id="SignalP"/>
    </source>
</evidence>
<dbReference type="InterPro" id="IPR058645">
    <property type="entry name" value="NTF2-like_dom_7"/>
</dbReference>
<organism evidence="3 4">
    <name type="scientific">Friedmanniomyces endolithicus</name>
    <dbReference type="NCBI Taxonomy" id="329885"/>
    <lineage>
        <taxon>Eukaryota</taxon>
        <taxon>Fungi</taxon>
        <taxon>Dikarya</taxon>
        <taxon>Ascomycota</taxon>
        <taxon>Pezizomycotina</taxon>
        <taxon>Dothideomycetes</taxon>
        <taxon>Dothideomycetidae</taxon>
        <taxon>Mycosphaerellales</taxon>
        <taxon>Teratosphaeriaceae</taxon>
        <taxon>Friedmanniomyces</taxon>
    </lineage>
</organism>
<keyword evidence="3" id="KW-0489">Methyltransferase</keyword>